<gene>
    <name evidence="1" type="ORF">M9H77_08069</name>
</gene>
<name>A0ACC0BWP4_CATRO</name>
<accession>A0ACC0BWP4</accession>
<organism evidence="1 2">
    <name type="scientific">Catharanthus roseus</name>
    <name type="common">Madagascar periwinkle</name>
    <name type="synonym">Vinca rosea</name>
    <dbReference type="NCBI Taxonomy" id="4058"/>
    <lineage>
        <taxon>Eukaryota</taxon>
        <taxon>Viridiplantae</taxon>
        <taxon>Streptophyta</taxon>
        <taxon>Embryophyta</taxon>
        <taxon>Tracheophyta</taxon>
        <taxon>Spermatophyta</taxon>
        <taxon>Magnoliopsida</taxon>
        <taxon>eudicotyledons</taxon>
        <taxon>Gunneridae</taxon>
        <taxon>Pentapetalae</taxon>
        <taxon>asterids</taxon>
        <taxon>lamiids</taxon>
        <taxon>Gentianales</taxon>
        <taxon>Apocynaceae</taxon>
        <taxon>Rauvolfioideae</taxon>
        <taxon>Vinceae</taxon>
        <taxon>Catharanthinae</taxon>
        <taxon>Catharanthus</taxon>
    </lineage>
</organism>
<comment type="caution">
    <text evidence="1">The sequence shown here is derived from an EMBL/GenBank/DDBJ whole genome shotgun (WGS) entry which is preliminary data.</text>
</comment>
<proteinExistence type="predicted"/>
<keyword evidence="2" id="KW-1185">Reference proteome</keyword>
<sequence>MFSTMCYMFIRNVDPLKEGRSTWRTWPNRYLCRHRIMLCGRTPVLTSDMGVQLFVIERSYGVWLVLTTRWRNLVPMTSLCYGIRTLSVEPYCCTTCSFKFGCSSCADLIRSNFPAGLETLM</sequence>
<dbReference type="EMBL" id="CM044702">
    <property type="protein sequence ID" value="KAI5677119.1"/>
    <property type="molecule type" value="Genomic_DNA"/>
</dbReference>
<reference evidence="2" key="1">
    <citation type="journal article" date="2023" name="Nat. Plants">
        <title>Single-cell RNA sequencing provides a high-resolution roadmap for understanding the multicellular compartmentation of specialized metabolism.</title>
        <authorList>
            <person name="Sun S."/>
            <person name="Shen X."/>
            <person name="Li Y."/>
            <person name="Li Y."/>
            <person name="Wang S."/>
            <person name="Li R."/>
            <person name="Zhang H."/>
            <person name="Shen G."/>
            <person name="Guo B."/>
            <person name="Wei J."/>
            <person name="Xu J."/>
            <person name="St-Pierre B."/>
            <person name="Chen S."/>
            <person name="Sun C."/>
        </authorList>
    </citation>
    <scope>NUCLEOTIDE SEQUENCE [LARGE SCALE GENOMIC DNA]</scope>
</reference>
<protein>
    <submittedName>
        <fullName evidence="1">Uncharacterized protein</fullName>
    </submittedName>
</protein>
<evidence type="ECO:0000313" key="1">
    <source>
        <dbReference type="EMBL" id="KAI5677119.1"/>
    </source>
</evidence>
<dbReference type="Proteomes" id="UP001060085">
    <property type="component" value="Linkage Group LG02"/>
</dbReference>
<evidence type="ECO:0000313" key="2">
    <source>
        <dbReference type="Proteomes" id="UP001060085"/>
    </source>
</evidence>